<dbReference type="NCBIfam" id="NF005928">
    <property type="entry name" value="PRK07945.1"/>
    <property type="match status" value="1"/>
</dbReference>
<dbReference type="FunFam" id="3.20.20.140:FF:000047">
    <property type="entry name" value="PHP domain-containing protein"/>
    <property type="match status" value="1"/>
</dbReference>
<dbReference type="Proteomes" id="UP000280861">
    <property type="component" value="Unassembled WGS sequence"/>
</dbReference>
<keyword evidence="3" id="KW-1185">Reference proteome</keyword>
<organism evidence="2 3">
    <name type="scientific">Arthrobacter ulcerisalmonis</name>
    <dbReference type="NCBI Taxonomy" id="2483813"/>
    <lineage>
        <taxon>Bacteria</taxon>
        <taxon>Bacillati</taxon>
        <taxon>Actinomycetota</taxon>
        <taxon>Actinomycetes</taxon>
        <taxon>Micrococcales</taxon>
        <taxon>Micrococcaceae</taxon>
        <taxon>Arthrobacter</taxon>
    </lineage>
</organism>
<dbReference type="PANTHER" id="PTHR36928:SF1">
    <property type="entry name" value="PHOSPHATASE YCDX-RELATED"/>
    <property type="match status" value="1"/>
</dbReference>
<evidence type="ECO:0000313" key="2">
    <source>
        <dbReference type="EMBL" id="VDC18676.1"/>
    </source>
</evidence>
<dbReference type="InterPro" id="IPR050243">
    <property type="entry name" value="PHP_phosphatase"/>
</dbReference>
<dbReference type="GO" id="GO:0042578">
    <property type="term" value="F:phosphoric ester hydrolase activity"/>
    <property type="evidence" value="ECO:0007669"/>
    <property type="project" value="TreeGrafter"/>
</dbReference>
<keyword evidence="2" id="KW-0378">Hydrolase</keyword>
<dbReference type="Gene3D" id="3.20.20.140">
    <property type="entry name" value="Metal-dependent hydrolases"/>
    <property type="match status" value="1"/>
</dbReference>
<accession>A0A3P5WU07</accession>
<proteinExistence type="predicted"/>
<dbReference type="PANTHER" id="PTHR36928">
    <property type="entry name" value="PHOSPHATASE YCDX-RELATED"/>
    <property type="match status" value="1"/>
</dbReference>
<gene>
    <name evidence="2" type="primary">polX</name>
    <name evidence="2" type="ORF">PSET11_00437</name>
</gene>
<dbReference type="Pfam" id="PF14716">
    <property type="entry name" value="HHH_8"/>
    <property type="match status" value="1"/>
</dbReference>
<evidence type="ECO:0000313" key="3">
    <source>
        <dbReference type="Proteomes" id="UP000280861"/>
    </source>
</evidence>
<evidence type="ECO:0000259" key="1">
    <source>
        <dbReference type="SMART" id="SM00481"/>
    </source>
</evidence>
<dbReference type="InterPro" id="IPR047967">
    <property type="entry name" value="PolX_PHP"/>
</dbReference>
<sequence>MVSMDAVAALDEIAFWLERSRAATFKVQAFRKAAGVIRVLAPDELAARARTGRLKSMKGIGDRTHQVIQEALAGQVPDYLADLRDKGAAPLTTGGHELAAKLRGDLHSHSDWSDGGSPIDLMLGAATILGREYQALTDHSPNLTIANGLTAERLTEQLDIVAALNAPAGKDGTHDGGPTVTRLLSGIEVDILETGELDQSPELLDRLDIVVASVHSKLRADSVTMTKRMLGGIRNPHTNILGHCTGRLVEGSRGTRPPSDFDAKAVFGACAESNVAVEINSRPERQDPPDALIQLALDAGCLFSIDSDAHAPGQLDFLQYGAERATKNGVPAERIITTWPLDQLLDWAASSKSQG</sequence>
<protein>
    <submittedName>
        <fullName evidence="2">DNA polymerase/3'-5' exonuclease PolX</fullName>
    </submittedName>
</protein>
<dbReference type="AlphaFoldDB" id="A0A3P5WU07"/>
<dbReference type="InterPro" id="IPR003141">
    <property type="entry name" value="Pol/His_phosphatase_N"/>
</dbReference>
<dbReference type="InterPro" id="IPR010996">
    <property type="entry name" value="HHH_MUS81"/>
</dbReference>
<feature type="domain" description="Polymerase/histidinol phosphatase N-terminal" evidence="1">
    <location>
        <begin position="104"/>
        <end position="193"/>
    </location>
</feature>
<dbReference type="Gene3D" id="1.10.150.110">
    <property type="entry name" value="DNA polymerase beta, N-terminal domain-like"/>
    <property type="match status" value="1"/>
</dbReference>
<dbReference type="InterPro" id="IPR017078">
    <property type="entry name" value="UCP036978_PHPhdr"/>
</dbReference>
<dbReference type="PIRSF" id="PIRSF036978">
    <property type="entry name" value="UCP036978_PHPhdr"/>
    <property type="match status" value="1"/>
</dbReference>
<dbReference type="InterPro" id="IPR016195">
    <property type="entry name" value="Pol/histidinol_Pase-like"/>
</dbReference>
<keyword evidence="2" id="KW-0540">Nuclease</keyword>
<dbReference type="GO" id="GO:0005829">
    <property type="term" value="C:cytosol"/>
    <property type="evidence" value="ECO:0007669"/>
    <property type="project" value="TreeGrafter"/>
</dbReference>
<dbReference type="SMART" id="SM00481">
    <property type="entry name" value="POLIIIAc"/>
    <property type="match status" value="1"/>
</dbReference>
<dbReference type="EMBL" id="UXAU01000009">
    <property type="protein sequence ID" value="VDC18676.1"/>
    <property type="molecule type" value="Genomic_DNA"/>
</dbReference>
<dbReference type="GO" id="GO:0008270">
    <property type="term" value="F:zinc ion binding"/>
    <property type="evidence" value="ECO:0007669"/>
    <property type="project" value="TreeGrafter"/>
</dbReference>
<dbReference type="CDD" id="cd07436">
    <property type="entry name" value="PHP_PolX"/>
    <property type="match status" value="1"/>
</dbReference>
<dbReference type="GO" id="GO:0004527">
    <property type="term" value="F:exonuclease activity"/>
    <property type="evidence" value="ECO:0007669"/>
    <property type="project" value="UniProtKB-KW"/>
</dbReference>
<dbReference type="SUPFAM" id="SSF47802">
    <property type="entry name" value="DNA polymerase beta, N-terminal domain-like"/>
    <property type="match status" value="1"/>
</dbReference>
<dbReference type="SUPFAM" id="SSF89550">
    <property type="entry name" value="PHP domain-like"/>
    <property type="match status" value="1"/>
</dbReference>
<dbReference type="InterPro" id="IPR027421">
    <property type="entry name" value="DNA_pol_lamdba_lyase_dom_sf"/>
</dbReference>
<keyword evidence="2" id="KW-0269">Exonuclease</keyword>
<reference evidence="2 3" key="1">
    <citation type="submission" date="2018-11" db="EMBL/GenBank/DDBJ databases">
        <authorList>
            <person name="Criscuolo A."/>
        </authorList>
    </citation>
    <scope>NUCLEOTIDE SEQUENCE [LARGE SCALE GENOMIC DNA]</scope>
    <source>
        <strain evidence="2">AT11b</strain>
    </source>
</reference>
<name>A0A3P5WU07_9MICC</name>